<dbReference type="Pfam" id="PF01510">
    <property type="entry name" value="Amidase_2"/>
    <property type="match status" value="1"/>
</dbReference>
<dbReference type="GO" id="GO:0008745">
    <property type="term" value="F:N-acetylmuramoyl-L-alanine amidase activity"/>
    <property type="evidence" value="ECO:0007669"/>
    <property type="project" value="InterPro"/>
</dbReference>
<dbReference type="SUPFAM" id="SSF55846">
    <property type="entry name" value="N-acetylmuramoyl-L-alanine amidase-like"/>
    <property type="match status" value="1"/>
</dbReference>
<dbReference type="InterPro" id="IPR002502">
    <property type="entry name" value="Amidase_domain"/>
</dbReference>
<dbReference type="Proteomes" id="UP000183585">
    <property type="component" value="Unassembled WGS sequence"/>
</dbReference>
<protein>
    <submittedName>
        <fullName evidence="2">N-acetylmuramoyl-L-alanine amidase</fullName>
    </submittedName>
</protein>
<evidence type="ECO:0000313" key="2">
    <source>
        <dbReference type="EMBL" id="SCF01781.1"/>
    </source>
</evidence>
<reference evidence="3" key="1">
    <citation type="submission" date="2016-06" db="EMBL/GenBank/DDBJ databases">
        <authorList>
            <person name="Varghese N."/>
            <person name="Submissions Spin"/>
        </authorList>
    </citation>
    <scope>NUCLEOTIDE SEQUENCE [LARGE SCALE GENOMIC DNA]</scope>
    <source>
        <strain evidence="3">DSM 43168</strain>
    </source>
</reference>
<feature type="domain" description="N-acetylmuramoyl-L-alanine amidase" evidence="1">
    <location>
        <begin position="30"/>
        <end position="176"/>
    </location>
</feature>
<evidence type="ECO:0000313" key="3">
    <source>
        <dbReference type="Proteomes" id="UP000183585"/>
    </source>
</evidence>
<sequence length="339" mass="36042">MTRLTWLPEVLRAAGLTVHEYDGREHDGKTWRTRGSDSWGPIEGITCHETRGSRTSTDAGELRVLVTGSSSAPPPIAQLYLSRSGEWSVVASGRCNHNLVGWAGPNEGLGNSRLLGIEAQHAQGEPWTAVQYDSYVRGVAALVRKLDIPVGRVAGHKEHQPWPAPAGQTSTKSDPEFDMTKFRAAVAAELAGGDDVKPSDQLKIAPWGATTWPTDKGLQDGQVSAETAWGGAYLHSRLAQERTGRLETMVEALTKLVGGQDATAIVAEIRDQHERTRAAVEALDLDEPEIVAGVLAGLNPDRLAAALAVAGLTPAAIAAAVPPDMARQVVDELTARLAA</sequence>
<dbReference type="InterPro" id="IPR036505">
    <property type="entry name" value="Amidase/PGRP_sf"/>
</dbReference>
<dbReference type="GO" id="GO:0009253">
    <property type="term" value="P:peptidoglycan catabolic process"/>
    <property type="evidence" value="ECO:0007669"/>
    <property type="project" value="InterPro"/>
</dbReference>
<name>A0A1C4X100_9ACTN</name>
<dbReference type="RefSeq" id="WP_074474198.1">
    <property type="nucleotide sequence ID" value="NZ_FMCT01000004.1"/>
</dbReference>
<accession>A0A1C4X100</accession>
<dbReference type="EMBL" id="FMCT01000004">
    <property type="protein sequence ID" value="SCF01781.1"/>
    <property type="molecule type" value="Genomic_DNA"/>
</dbReference>
<evidence type="ECO:0000259" key="1">
    <source>
        <dbReference type="SMART" id="SM00644"/>
    </source>
</evidence>
<organism evidence="2 3">
    <name type="scientific">Micromonospora carbonacea</name>
    <dbReference type="NCBI Taxonomy" id="47853"/>
    <lineage>
        <taxon>Bacteria</taxon>
        <taxon>Bacillati</taxon>
        <taxon>Actinomycetota</taxon>
        <taxon>Actinomycetes</taxon>
        <taxon>Micromonosporales</taxon>
        <taxon>Micromonosporaceae</taxon>
        <taxon>Micromonospora</taxon>
    </lineage>
</organism>
<dbReference type="AlphaFoldDB" id="A0A1C4X100"/>
<dbReference type="Gene3D" id="3.40.80.10">
    <property type="entry name" value="Peptidoglycan recognition protein-like"/>
    <property type="match status" value="1"/>
</dbReference>
<dbReference type="SMART" id="SM00644">
    <property type="entry name" value="Ami_2"/>
    <property type="match status" value="1"/>
</dbReference>
<keyword evidence="3" id="KW-1185">Reference proteome</keyword>
<gene>
    <name evidence="2" type="ORF">GA0070563_104139</name>
</gene>
<proteinExistence type="predicted"/>